<reference evidence="12" key="1">
    <citation type="submission" date="2015-10" db="EMBL/GenBank/DDBJ databases">
        <authorList>
            <person name="Devillers H."/>
        </authorList>
    </citation>
    <scope>NUCLEOTIDE SEQUENCE [LARGE SCALE GENOMIC DNA]</scope>
</reference>
<name>A0A0P1KTX8_9SACH</name>
<feature type="transmembrane region" description="Helical" evidence="10">
    <location>
        <begin position="283"/>
        <end position="303"/>
    </location>
</feature>
<dbReference type="OrthoDB" id="4097053at2759"/>
<feature type="compositionally biased region" description="Basic and acidic residues" evidence="9">
    <location>
        <begin position="68"/>
        <end position="77"/>
    </location>
</feature>
<comment type="caution">
    <text evidence="8">Lacks conserved residue(s) required for the propagation of feature annotation.</text>
</comment>
<feature type="compositionally biased region" description="Polar residues" evidence="9">
    <location>
        <begin position="34"/>
        <end position="67"/>
    </location>
</feature>
<accession>A0A0P1KTX8</accession>
<feature type="compositionally biased region" description="Basic and acidic residues" evidence="9">
    <location>
        <begin position="1"/>
        <end position="18"/>
    </location>
</feature>
<sequence length="306" mass="33833">MSEISDAERRRILREKRQQKFSKGGASTRLAKITGQTENSFLSTESPLDSRESSYPAQETKSSTGNEDSTKQMDELLAKATSKTTSKASSPPGSAEQQSGNPELDLFAQIAKLQQNANNGTDPADPSGAPDIFAQLMASMQQDESKGGSPGATAQQPIDPAVVEAHNIAVNKLKSYTILVKWLFFLLPYLYYITRSARDAFQHNAVNYVLDKSNFFTVFTTFEIVALSVYYQLLMSAEKSHNVNTLDNNSKILKLVSMVPPGLVPIPNLRGKVVQALQYWDVVSMYLTDLCFAIVLAGFFQYYHSM</sequence>
<keyword evidence="12" id="KW-1185">Reference proteome</keyword>
<dbReference type="InterPro" id="IPR014802">
    <property type="entry name" value="GET2"/>
</dbReference>
<feature type="compositionally biased region" description="Polar residues" evidence="9">
    <location>
        <begin position="91"/>
        <end position="101"/>
    </location>
</feature>
<protein>
    <recommendedName>
        <fullName evidence="8">Golgi to ER traffic protein 2</fullName>
    </recommendedName>
</protein>
<dbReference type="GO" id="GO:0006890">
    <property type="term" value="P:retrograde vesicle-mediated transport, Golgi to endoplasmic reticulum"/>
    <property type="evidence" value="ECO:0007669"/>
    <property type="project" value="TreeGrafter"/>
</dbReference>
<dbReference type="Proteomes" id="UP000236544">
    <property type="component" value="Unassembled WGS sequence"/>
</dbReference>
<evidence type="ECO:0000256" key="3">
    <source>
        <dbReference type="ARBA" id="ARBA00022824"/>
    </source>
</evidence>
<evidence type="ECO:0000313" key="12">
    <source>
        <dbReference type="Proteomes" id="UP000236544"/>
    </source>
</evidence>
<evidence type="ECO:0000256" key="8">
    <source>
        <dbReference type="HAMAP-Rule" id="MF_03114"/>
    </source>
</evidence>
<feature type="transmembrane region" description="Helical" evidence="10">
    <location>
        <begin position="176"/>
        <end position="194"/>
    </location>
</feature>
<feature type="region of interest" description="Disordered" evidence="9">
    <location>
        <begin position="1"/>
        <end position="101"/>
    </location>
</feature>
<feature type="compositionally biased region" description="Low complexity" evidence="9">
    <location>
        <begin position="78"/>
        <end position="90"/>
    </location>
</feature>
<keyword evidence="1 8" id="KW-0813">Transport</keyword>
<feature type="topological domain" description="Cytoplasmic" evidence="8">
    <location>
        <begin position="235"/>
        <end position="281"/>
    </location>
</feature>
<dbReference type="PANTHER" id="PTHR28263:SF1">
    <property type="entry name" value="GOLGI TO ER TRAFFIC PROTEIN 2"/>
    <property type="match status" value="1"/>
</dbReference>
<comment type="similarity">
    <text evidence="8">Belongs to the GET2 family.</text>
</comment>
<proteinExistence type="inferred from homology"/>
<feature type="topological domain" description="Lumenal" evidence="8">
    <location>
        <begin position="303"/>
        <end position="306"/>
    </location>
</feature>
<evidence type="ECO:0000256" key="2">
    <source>
        <dbReference type="ARBA" id="ARBA00022692"/>
    </source>
</evidence>
<evidence type="ECO:0000256" key="10">
    <source>
        <dbReference type="SAM" id="Phobius"/>
    </source>
</evidence>
<evidence type="ECO:0000256" key="1">
    <source>
        <dbReference type="ARBA" id="ARBA00022448"/>
    </source>
</evidence>
<gene>
    <name evidence="8" type="primary">GET2</name>
    <name evidence="11" type="ORF">LAQU0_S09e01750g</name>
</gene>
<dbReference type="AlphaFoldDB" id="A0A0P1KTX8"/>
<dbReference type="InterPro" id="IPR028143">
    <property type="entry name" value="Get2/sif1"/>
</dbReference>
<evidence type="ECO:0000256" key="4">
    <source>
        <dbReference type="ARBA" id="ARBA00022892"/>
    </source>
</evidence>
<dbReference type="EMBL" id="LN890527">
    <property type="protein sequence ID" value="CUS23303.1"/>
    <property type="molecule type" value="Genomic_DNA"/>
</dbReference>
<comment type="function">
    <text evidence="8">Required for the post-translational delivery of tail-anchored (TA) proteins to the endoplasmic reticulum. Together with GET1, acts as a membrane receptor for soluble GET3, which recognizes and selectively binds the transmembrane domain of TA proteins in the cytosol. The GET complex cooperates with the HDEL receptor ERD2 to mediate the ATP-dependent retrieval of resident ER proteins that contain a C-terminal H-D-E-L retention signal from the Golgi to the ER.</text>
</comment>
<comment type="subunit">
    <text evidence="8">Component of the Golgi to ER traffic (GET) complex, which is composed of GET1, GET2 and GET3. Within the complex, GET1 and GET2 form a heterotetramer which is stabilized by phosphatidylinositol binding and which binds to the GET3 homodimer.</text>
</comment>
<keyword evidence="4 8" id="KW-0931">ER-Golgi transport</keyword>
<feature type="topological domain" description="Cytoplasmic" evidence="8">
    <location>
        <begin position="1"/>
        <end position="172"/>
    </location>
</feature>
<dbReference type="GO" id="GO:0005789">
    <property type="term" value="C:endoplasmic reticulum membrane"/>
    <property type="evidence" value="ECO:0007669"/>
    <property type="project" value="UniProtKB-SubCell"/>
</dbReference>
<organism evidence="11 12">
    <name type="scientific">Lachancea quebecensis</name>
    <dbReference type="NCBI Taxonomy" id="1654605"/>
    <lineage>
        <taxon>Eukaryota</taxon>
        <taxon>Fungi</taxon>
        <taxon>Dikarya</taxon>
        <taxon>Ascomycota</taxon>
        <taxon>Saccharomycotina</taxon>
        <taxon>Saccharomycetes</taxon>
        <taxon>Saccharomycetales</taxon>
        <taxon>Saccharomycetaceae</taxon>
        <taxon>Lachancea</taxon>
    </lineage>
</organism>
<keyword evidence="2 8" id="KW-0812">Transmembrane</keyword>
<keyword evidence="6 8" id="KW-0333">Golgi apparatus</keyword>
<evidence type="ECO:0000256" key="6">
    <source>
        <dbReference type="ARBA" id="ARBA00023034"/>
    </source>
</evidence>
<dbReference type="GO" id="GO:0043529">
    <property type="term" value="C:GET complex"/>
    <property type="evidence" value="ECO:0007669"/>
    <property type="project" value="UniProtKB-UniRule"/>
</dbReference>
<dbReference type="PANTHER" id="PTHR28263">
    <property type="entry name" value="GOLGI TO ER TRAFFIC PROTEIN 2"/>
    <property type="match status" value="1"/>
</dbReference>
<comment type="subcellular location">
    <subcellularLocation>
        <location evidence="8">Endoplasmic reticulum membrane</location>
        <topology evidence="8">Multi-pass membrane protein</topology>
    </subcellularLocation>
    <subcellularLocation>
        <location evidence="8">Golgi apparatus membrane</location>
        <topology evidence="8">Multi-pass membrane protein</topology>
    </subcellularLocation>
</comment>
<keyword evidence="5 8" id="KW-1133">Transmembrane helix</keyword>
<dbReference type="GO" id="GO:0045048">
    <property type="term" value="P:protein insertion into ER membrane"/>
    <property type="evidence" value="ECO:0007669"/>
    <property type="project" value="UniProtKB-UniRule"/>
</dbReference>
<keyword evidence="3 8" id="KW-0256">Endoplasmic reticulum</keyword>
<evidence type="ECO:0000256" key="7">
    <source>
        <dbReference type="ARBA" id="ARBA00023136"/>
    </source>
</evidence>
<evidence type="ECO:0000256" key="5">
    <source>
        <dbReference type="ARBA" id="ARBA00022989"/>
    </source>
</evidence>
<dbReference type="GO" id="GO:0000139">
    <property type="term" value="C:Golgi membrane"/>
    <property type="evidence" value="ECO:0007669"/>
    <property type="project" value="UniProtKB-SubCell"/>
</dbReference>
<dbReference type="Pfam" id="PF08690">
    <property type="entry name" value="GET2"/>
    <property type="match status" value="1"/>
</dbReference>
<feature type="transmembrane region" description="Helical" evidence="10">
    <location>
        <begin position="215"/>
        <end position="233"/>
    </location>
</feature>
<evidence type="ECO:0000256" key="9">
    <source>
        <dbReference type="SAM" id="MobiDB-lite"/>
    </source>
</evidence>
<evidence type="ECO:0000313" key="11">
    <source>
        <dbReference type="EMBL" id="CUS23303.1"/>
    </source>
</evidence>
<keyword evidence="7 8" id="KW-0472">Membrane</keyword>
<dbReference type="HAMAP" id="MF_03114">
    <property type="entry name" value="Get2"/>
    <property type="match status" value="1"/>
</dbReference>